<protein>
    <submittedName>
        <fullName evidence="1">Uncharacterized protein</fullName>
    </submittedName>
</protein>
<proteinExistence type="predicted"/>
<organism evidence="1 2">
    <name type="scientific">Cricetulus griseus</name>
    <name type="common">Chinese hamster</name>
    <name type="synonym">Cricetulus barabensis griseus</name>
    <dbReference type="NCBI Taxonomy" id="10029"/>
    <lineage>
        <taxon>Eukaryota</taxon>
        <taxon>Metazoa</taxon>
        <taxon>Chordata</taxon>
        <taxon>Craniata</taxon>
        <taxon>Vertebrata</taxon>
        <taxon>Euteleostomi</taxon>
        <taxon>Mammalia</taxon>
        <taxon>Eutheria</taxon>
        <taxon>Euarchontoglires</taxon>
        <taxon>Glires</taxon>
        <taxon>Rodentia</taxon>
        <taxon>Myomorpha</taxon>
        <taxon>Muroidea</taxon>
        <taxon>Cricetidae</taxon>
        <taxon>Cricetinae</taxon>
        <taxon>Cricetulus</taxon>
    </lineage>
</organism>
<sequence>MGWDKAFRDVVTSRKRSLCGDVVAKWTQPLVTTSPAGLFLCGDLMGRRFSPCNDIMEHRHIC</sequence>
<evidence type="ECO:0000313" key="2">
    <source>
        <dbReference type="Proteomes" id="UP000001075"/>
    </source>
</evidence>
<dbReference type="EMBL" id="JH000926">
    <property type="protein sequence ID" value="EGW07504.1"/>
    <property type="molecule type" value="Genomic_DNA"/>
</dbReference>
<accession>G3HYH9</accession>
<reference evidence="2" key="1">
    <citation type="journal article" date="2011" name="Nat. Biotechnol.">
        <title>The genomic sequence of the Chinese hamster ovary (CHO)-K1 cell line.</title>
        <authorList>
            <person name="Xu X."/>
            <person name="Nagarajan H."/>
            <person name="Lewis N.E."/>
            <person name="Pan S."/>
            <person name="Cai Z."/>
            <person name="Liu X."/>
            <person name="Chen W."/>
            <person name="Xie M."/>
            <person name="Wang W."/>
            <person name="Hammond S."/>
            <person name="Andersen M.R."/>
            <person name="Neff N."/>
            <person name="Passarelli B."/>
            <person name="Koh W."/>
            <person name="Fan H.C."/>
            <person name="Wang J."/>
            <person name="Gui Y."/>
            <person name="Lee K.H."/>
            <person name="Betenbaugh M.J."/>
            <person name="Quake S.R."/>
            <person name="Famili I."/>
            <person name="Palsson B.O."/>
            <person name="Wang J."/>
        </authorList>
    </citation>
    <scope>NUCLEOTIDE SEQUENCE [LARGE SCALE GENOMIC DNA]</scope>
    <source>
        <strain evidence="2">CHO K1 cell line</strain>
    </source>
</reference>
<dbReference type="InParanoid" id="G3HYH9"/>
<evidence type="ECO:0000313" key="1">
    <source>
        <dbReference type="EMBL" id="EGW07504.1"/>
    </source>
</evidence>
<dbReference type="AlphaFoldDB" id="G3HYH9"/>
<name>G3HYH9_CRIGR</name>
<dbReference type="Proteomes" id="UP000001075">
    <property type="component" value="Unassembled WGS sequence"/>
</dbReference>
<gene>
    <name evidence="1" type="ORF">I79_016112</name>
</gene>